<accession>A0A0B4XJ99</accession>
<dbReference type="InterPro" id="IPR053195">
    <property type="entry name" value="Bax-like"/>
</dbReference>
<dbReference type="SMART" id="SM00047">
    <property type="entry name" value="LYZ2"/>
    <property type="match status" value="1"/>
</dbReference>
<dbReference type="HOGENOM" id="CLU_061344_1_0_6"/>
<dbReference type="KEGG" id="apac:S7S_01755"/>
<dbReference type="RefSeq" id="WP_052269184.1">
    <property type="nucleotide sequence ID" value="NZ_CP004387.1"/>
</dbReference>
<dbReference type="Pfam" id="PF01832">
    <property type="entry name" value="Glucosaminidase"/>
    <property type="match status" value="1"/>
</dbReference>
<name>A0A0B4XJ99_9GAMM</name>
<evidence type="ECO:0000313" key="4">
    <source>
        <dbReference type="Proteomes" id="UP000006764"/>
    </source>
</evidence>
<dbReference type="Gene3D" id="1.10.530.10">
    <property type="match status" value="1"/>
</dbReference>
<protein>
    <recommendedName>
        <fullName evidence="2">Mannosyl-glycoprotein endo-beta-N-acetylglucosamidase-like domain-containing protein</fullName>
    </recommendedName>
</protein>
<dbReference type="STRING" id="391936.S7S_01755"/>
<dbReference type="Proteomes" id="UP000006764">
    <property type="component" value="Chromosome"/>
</dbReference>
<dbReference type="InterPro" id="IPR002901">
    <property type="entry name" value="MGlyc_endo_b_GlcNAc-like_dom"/>
</dbReference>
<dbReference type="AlphaFoldDB" id="A0A0B4XJ99"/>
<feature type="transmembrane region" description="Helical" evidence="1">
    <location>
        <begin position="12"/>
        <end position="35"/>
    </location>
</feature>
<organism evidence="3 4">
    <name type="scientific">Isoalcanivorax pacificus W11-5</name>
    <dbReference type="NCBI Taxonomy" id="391936"/>
    <lineage>
        <taxon>Bacteria</taxon>
        <taxon>Pseudomonadati</taxon>
        <taxon>Pseudomonadota</taxon>
        <taxon>Gammaproteobacteria</taxon>
        <taxon>Oceanospirillales</taxon>
        <taxon>Alcanivoracaceae</taxon>
        <taxon>Isoalcanivorax</taxon>
    </lineage>
</organism>
<feature type="domain" description="Mannosyl-glycoprotein endo-beta-N-acetylglucosamidase-like" evidence="2">
    <location>
        <begin position="115"/>
        <end position="252"/>
    </location>
</feature>
<reference evidence="3 4" key="1">
    <citation type="journal article" date="2012" name="J. Bacteriol.">
        <title>Genome sequence of an alkane-degrading bacterium, Alcanivorax pacificus type strain W11-5, isolated from deep sea sediment.</title>
        <authorList>
            <person name="Lai Q."/>
            <person name="Shao Z."/>
        </authorList>
    </citation>
    <scope>NUCLEOTIDE SEQUENCE [LARGE SCALE GENOMIC DNA]</scope>
    <source>
        <strain evidence="3 4">W11-5</strain>
    </source>
</reference>
<keyword evidence="4" id="KW-1185">Reference proteome</keyword>
<keyword evidence="1" id="KW-0812">Transmembrane</keyword>
<keyword evidence="1" id="KW-1133">Transmembrane helix</keyword>
<gene>
    <name evidence="3" type="ORF">S7S_01755</name>
</gene>
<evidence type="ECO:0000313" key="3">
    <source>
        <dbReference type="EMBL" id="AJD46775.1"/>
    </source>
</evidence>
<dbReference type="PANTHER" id="PTHR40572:SF1">
    <property type="entry name" value="PROTEIN BAX"/>
    <property type="match status" value="1"/>
</dbReference>
<keyword evidence="1" id="KW-0472">Membrane</keyword>
<evidence type="ECO:0000259" key="2">
    <source>
        <dbReference type="SMART" id="SM00047"/>
    </source>
</evidence>
<dbReference type="PANTHER" id="PTHR40572">
    <property type="entry name" value="PROTEIN BAX"/>
    <property type="match status" value="1"/>
</dbReference>
<proteinExistence type="predicted"/>
<sequence>MRLATGHPATRALLLAGVLSALGALALLPTLILHWQVNQSDSTTDDTPPIWPLPEDETEARKAQLINTLLPAIQATNRDLLALREQAVAVHERFQAGKPDRGDLDWLHEQATRYRLESPDSLEALTDDWFATLLRRIDIIPASLALAQGAIESAWGTSRFAQEGNNYFGQWCFSPGCGMVPARRPAGAKYEVERFASVEEAVRRYMLNLNSHPRYRYMRVLREQARAQEKPLSGRVMAAGLNGYAEIGEVYISHIRSVIRHNDFDRFADF</sequence>
<evidence type="ECO:0000256" key="1">
    <source>
        <dbReference type="SAM" id="Phobius"/>
    </source>
</evidence>
<dbReference type="EMBL" id="CP004387">
    <property type="protein sequence ID" value="AJD46775.1"/>
    <property type="molecule type" value="Genomic_DNA"/>
</dbReference>
<dbReference type="GO" id="GO:0004040">
    <property type="term" value="F:amidase activity"/>
    <property type="evidence" value="ECO:0007669"/>
    <property type="project" value="InterPro"/>
</dbReference>
<dbReference type="OrthoDB" id="9788155at2"/>